<keyword evidence="1" id="KW-0472">Membrane</keyword>
<dbReference type="SUPFAM" id="SSF81321">
    <property type="entry name" value="Family A G protein-coupled receptor-like"/>
    <property type="match status" value="1"/>
</dbReference>
<dbReference type="Gene3D" id="1.20.1070.10">
    <property type="entry name" value="Rhodopsin 7-helix transmembrane proteins"/>
    <property type="match status" value="1"/>
</dbReference>
<dbReference type="EMBL" id="BTSY01000004">
    <property type="protein sequence ID" value="GMT23460.1"/>
    <property type="molecule type" value="Genomic_DNA"/>
</dbReference>
<feature type="transmembrane region" description="Helical" evidence="1">
    <location>
        <begin position="76"/>
        <end position="96"/>
    </location>
</feature>
<feature type="transmembrane region" description="Helical" evidence="1">
    <location>
        <begin position="119"/>
        <end position="140"/>
    </location>
</feature>
<accession>A0AAV5VZG3</accession>
<comment type="caution">
    <text evidence="3">The sequence shown here is derived from an EMBL/GenBank/DDBJ whole genome shotgun (WGS) entry which is preliminary data.</text>
</comment>
<keyword evidence="1" id="KW-0812">Transmembrane</keyword>
<keyword evidence="4" id="KW-1185">Reference proteome</keyword>
<dbReference type="CDD" id="cd00637">
    <property type="entry name" value="7tm_classA_rhodopsin-like"/>
    <property type="match status" value="1"/>
</dbReference>
<dbReference type="Proteomes" id="UP001432322">
    <property type="component" value="Unassembled WGS sequence"/>
</dbReference>
<name>A0AAV5VZG3_9BILA</name>
<organism evidence="3 4">
    <name type="scientific">Pristionchus fissidentatus</name>
    <dbReference type="NCBI Taxonomy" id="1538716"/>
    <lineage>
        <taxon>Eukaryota</taxon>
        <taxon>Metazoa</taxon>
        <taxon>Ecdysozoa</taxon>
        <taxon>Nematoda</taxon>
        <taxon>Chromadorea</taxon>
        <taxon>Rhabditida</taxon>
        <taxon>Rhabditina</taxon>
        <taxon>Diplogasteromorpha</taxon>
        <taxon>Diplogasteroidea</taxon>
        <taxon>Neodiplogasteridae</taxon>
        <taxon>Pristionchus</taxon>
    </lineage>
</organism>
<protein>
    <recommendedName>
        <fullName evidence="2">7TM GPCR serpentine receptor class x (Srx) domain-containing protein</fullName>
    </recommendedName>
</protein>
<feature type="transmembrane region" description="Helical" evidence="1">
    <location>
        <begin position="25"/>
        <end position="47"/>
    </location>
</feature>
<feature type="domain" description="7TM GPCR serpentine receptor class x (Srx)" evidence="2">
    <location>
        <begin position="1"/>
        <end position="140"/>
    </location>
</feature>
<dbReference type="PANTHER" id="PTHR22718">
    <property type="entry name" value="SERPENTINE RECEPTOR, CLASS X"/>
    <property type="match status" value="1"/>
</dbReference>
<evidence type="ECO:0000256" key="1">
    <source>
        <dbReference type="SAM" id="Phobius"/>
    </source>
</evidence>
<gene>
    <name evidence="3" type="ORF">PFISCL1PPCAC_14757</name>
</gene>
<keyword evidence="1" id="KW-1133">Transmembrane helix</keyword>
<reference evidence="3" key="1">
    <citation type="submission" date="2023-10" db="EMBL/GenBank/DDBJ databases">
        <title>Genome assembly of Pristionchus species.</title>
        <authorList>
            <person name="Yoshida K."/>
            <person name="Sommer R.J."/>
        </authorList>
    </citation>
    <scope>NUCLEOTIDE SEQUENCE</scope>
    <source>
        <strain evidence="3">RS5133</strain>
    </source>
</reference>
<feature type="non-terminal residue" evidence="3">
    <location>
        <position position="150"/>
    </location>
</feature>
<dbReference type="Pfam" id="PF10328">
    <property type="entry name" value="7TM_GPCR_Srx"/>
    <property type="match status" value="1"/>
</dbReference>
<evidence type="ECO:0000313" key="3">
    <source>
        <dbReference type="EMBL" id="GMT23460.1"/>
    </source>
</evidence>
<dbReference type="AlphaFoldDB" id="A0AAV5VZG3"/>
<evidence type="ECO:0000313" key="4">
    <source>
        <dbReference type="Proteomes" id="UP001432322"/>
    </source>
</evidence>
<evidence type="ECO:0000259" key="2">
    <source>
        <dbReference type="Pfam" id="PF10328"/>
    </source>
</evidence>
<dbReference type="PANTHER" id="PTHR22718:SF25">
    <property type="entry name" value="G-PROTEIN COUPLED RECEPTORS FAMILY 1 PROFILE DOMAIN-CONTAINING PROTEIN"/>
    <property type="match status" value="1"/>
</dbReference>
<sequence length="150" mass="17569">MTINRLAVFCIPRMNCVFTLKNTKWTLLVTWIVILAMTTFSILLSPIRKFNKETLNYDEDEEAIINDAVLYQISESIDYCIPFLIISFYIVIYIAIKRQRRVARVESAGSMRSKEDRRLLIQAFIITFLLELCNLMKLTGSYDYDESTGW</sequence>
<dbReference type="InterPro" id="IPR019430">
    <property type="entry name" value="7TM_GPCR_serpentine_rcpt_Srx"/>
</dbReference>
<proteinExistence type="predicted"/>